<feature type="transmembrane region" description="Helical" evidence="1">
    <location>
        <begin position="39"/>
        <end position="57"/>
    </location>
</feature>
<protein>
    <recommendedName>
        <fullName evidence="4">ECF transporter S component</fullName>
    </recommendedName>
</protein>
<evidence type="ECO:0000313" key="2">
    <source>
        <dbReference type="EMBL" id="ATZ19032.1"/>
    </source>
</evidence>
<feature type="transmembrane region" description="Helical" evidence="1">
    <location>
        <begin position="102"/>
        <end position="123"/>
    </location>
</feature>
<evidence type="ECO:0000256" key="1">
    <source>
        <dbReference type="SAM" id="Phobius"/>
    </source>
</evidence>
<dbReference type="GO" id="GO:0022857">
    <property type="term" value="F:transmembrane transporter activity"/>
    <property type="evidence" value="ECO:0007669"/>
    <property type="project" value="InterPro"/>
</dbReference>
<keyword evidence="3" id="KW-1185">Reference proteome</keyword>
<name>A0A2K8NYY9_9MOLU</name>
<dbReference type="Pfam" id="PF12822">
    <property type="entry name" value="ECF_trnsprt"/>
    <property type="match status" value="1"/>
</dbReference>
<dbReference type="EMBL" id="CP024965">
    <property type="protein sequence ID" value="ATZ19032.1"/>
    <property type="molecule type" value="Genomic_DNA"/>
</dbReference>
<dbReference type="KEGG" id="esx:ESOMN_v1c06500"/>
<gene>
    <name evidence="2" type="ORF">ESOMN_v1c06500</name>
</gene>
<organism evidence="2 3">
    <name type="scientific">Williamsoniiplasma somnilux</name>
    <dbReference type="NCBI Taxonomy" id="215578"/>
    <lineage>
        <taxon>Bacteria</taxon>
        <taxon>Bacillati</taxon>
        <taxon>Mycoplasmatota</taxon>
        <taxon>Mollicutes</taxon>
        <taxon>Entomoplasmatales</taxon>
        <taxon>Williamsoniiplasma</taxon>
    </lineage>
</organism>
<dbReference type="AlphaFoldDB" id="A0A2K8NYY9"/>
<feature type="transmembrane region" description="Helical" evidence="1">
    <location>
        <begin position="172"/>
        <end position="197"/>
    </location>
</feature>
<sequence length="235" mass="26391">MFYWITNGSAIFVILLLFIGSLAIEKFSFKRFTTKNIALIGLLCAVAVVLTNVVGYSRIFGFQIMIGNFVIFLTGMAFGPLVGVVIGVVADGVGALINLSGTFHAGFMLEKVLFGVLGSFVFFSKSNKWWILKVILFMSLAIIIGLFAINPISLWSSGFVDGYIYTTFIKHLIMFPIELVVYGLLTISCFRVLWIFLKKMPNREKSAWVARNGDIRFLMKKHESELTKIENKKIK</sequence>
<accession>A0A2K8NYY9</accession>
<evidence type="ECO:0000313" key="3">
    <source>
        <dbReference type="Proteomes" id="UP000232230"/>
    </source>
</evidence>
<dbReference type="RefSeq" id="WP_024863546.1">
    <property type="nucleotide sequence ID" value="NZ_CP024965.1"/>
</dbReference>
<dbReference type="NCBIfam" id="TIGR04518">
    <property type="entry name" value="ECF_S_folT_fam"/>
    <property type="match status" value="1"/>
</dbReference>
<dbReference type="Proteomes" id="UP000232230">
    <property type="component" value="Chromosome"/>
</dbReference>
<keyword evidence="1" id="KW-1133">Transmembrane helix</keyword>
<dbReference type="InterPro" id="IPR024529">
    <property type="entry name" value="ECF_trnsprt_substrate-spec"/>
</dbReference>
<dbReference type="InterPro" id="IPR030949">
    <property type="entry name" value="ECF_S_folate_fam"/>
</dbReference>
<feature type="transmembrane region" description="Helical" evidence="1">
    <location>
        <begin position="69"/>
        <end position="90"/>
    </location>
</feature>
<keyword evidence="1" id="KW-0472">Membrane</keyword>
<reference evidence="2 3" key="1">
    <citation type="submission" date="2017-11" db="EMBL/GenBank/DDBJ databases">
        <title>Genome sequence of Entomoplasma somnilux PYAN-1 (ATCC 49194).</title>
        <authorList>
            <person name="Lo W.-S."/>
            <person name="Gasparich G.E."/>
            <person name="Kuo C.-H."/>
        </authorList>
    </citation>
    <scope>NUCLEOTIDE SEQUENCE [LARGE SCALE GENOMIC DNA]</scope>
    <source>
        <strain evidence="2 3">PYAN-1</strain>
    </source>
</reference>
<dbReference type="Gene3D" id="1.10.1760.20">
    <property type="match status" value="1"/>
</dbReference>
<evidence type="ECO:0008006" key="4">
    <source>
        <dbReference type="Google" id="ProtNLM"/>
    </source>
</evidence>
<keyword evidence="1" id="KW-0812">Transmembrane</keyword>
<feature type="transmembrane region" description="Helical" evidence="1">
    <location>
        <begin position="130"/>
        <end position="152"/>
    </location>
</feature>
<proteinExistence type="predicted"/>